<keyword evidence="3" id="KW-1185">Reference proteome</keyword>
<gene>
    <name evidence="2" type="ORF">ISN44_As05g010770</name>
</gene>
<accession>A0A8T2D928</accession>
<sequence length="151" mass="15947">MCKRNGPHSQQIQVCASWPFPSRNRVAVTVKKKIDSSSNSSRANTTDRCAFLSQRVRSTPLVEPKQISKQFKNPSLSLFISHNKIFEMAISKASIVVLMMVIISVVASAQSEAPAPSPISGSSAISASFVSAGVAGVAAVAALVFGSALRI</sequence>
<dbReference type="Proteomes" id="UP000694251">
    <property type="component" value="Chromosome 5"/>
</dbReference>
<comment type="caution">
    <text evidence="2">The sequence shown here is derived from an EMBL/GenBank/DDBJ whole genome shotgun (WGS) entry which is preliminary data.</text>
</comment>
<feature type="transmembrane region" description="Helical" evidence="1">
    <location>
        <begin position="89"/>
        <end position="109"/>
    </location>
</feature>
<keyword evidence="1" id="KW-0812">Transmembrane</keyword>
<reference evidence="2 3" key="1">
    <citation type="submission" date="2020-12" db="EMBL/GenBank/DDBJ databases">
        <title>Concerted genomic and epigenomic changes stabilize Arabidopsis allopolyploids.</title>
        <authorList>
            <person name="Chen Z."/>
        </authorList>
    </citation>
    <scope>NUCLEOTIDE SEQUENCE [LARGE SCALE GENOMIC DNA]</scope>
    <source>
        <strain evidence="2">As9502</strain>
        <tissue evidence="2">Leaf</tissue>
    </source>
</reference>
<dbReference type="AlphaFoldDB" id="A0A8T2D928"/>
<keyword evidence="1" id="KW-0472">Membrane</keyword>
<dbReference type="EMBL" id="JAEFBJ010000005">
    <property type="protein sequence ID" value="KAG7608908.1"/>
    <property type="molecule type" value="Genomic_DNA"/>
</dbReference>
<evidence type="ECO:0000256" key="1">
    <source>
        <dbReference type="SAM" id="Phobius"/>
    </source>
</evidence>
<evidence type="ECO:0008006" key="4">
    <source>
        <dbReference type="Google" id="ProtNLM"/>
    </source>
</evidence>
<name>A0A8T2D928_ARASU</name>
<evidence type="ECO:0000313" key="3">
    <source>
        <dbReference type="Proteomes" id="UP000694251"/>
    </source>
</evidence>
<keyword evidence="1" id="KW-1133">Transmembrane helix</keyword>
<feature type="transmembrane region" description="Helical" evidence="1">
    <location>
        <begin position="129"/>
        <end position="149"/>
    </location>
</feature>
<evidence type="ECO:0000313" key="2">
    <source>
        <dbReference type="EMBL" id="KAG7608908.1"/>
    </source>
</evidence>
<organism evidence="2 3">
    <name type="scientific">Arabidopsis suecica</name>
    <name type="common">Swedish thale-cress</name>
    <name type="synonym">Cardaminopsis suecica</name>
    <dbReference type="NCBI Taxonomy" id="45249"/>
    <lineage>
        <taxon>Eukaryota</taxon>
        <taxon>Viridiplantae</taxon>
        <taxon>Streptophyta</taxon>
        <taxon>Embryophyta</taxon>
        <taxon>Tracheophyta</taxon>
        <taxon>Spermatophyta</taxon>
        <taxon>Magnoliopsida</taxon>
        <taxon>eudicotyledons</taxon>
        <taxon>Gunneridae</taxon>
        <taxon>Pentapetalae</taxon>
        <taxon>rosids</taxon>
        <taxon>malvids</taxon>
        <taxon>Brassicales</taxon>
        <taxon>Brassicaceae</taxon>
        <taxon>Camelineae</taxon>
        <taxon>Arabidopsis</taxon>
    </lineage>
</organism>
<protein>
    <recommendedName>
        <fullName evidence="4">Transmembrane protein</fullName>
    </recommendedName>
</protein>
<proteinExistence type="predicted"/>